<dbReference type="InterPro" id="IPR036761">
    <property type="entry name" value="TTHA0802/YceI-like_sf"/>
</dbReference>
<evidence type="ECO:0000259" key="2">
    <source>
        <dbReference type="SMART" id="SM00867"/>
    </source>
</evidence>
<dbReference type="Pfam" id="PF04264">
    <property type="entry name" value="YceI"/>
    <property type="match status" value="1"/>
</dbReference>
<evidence type="ECO:0000313" key="4">
    <source>
        <dbReference type="Proteomes" id="UP001500507"/>
    </source>
</evidence>
<dbReference type="SMART" id="SM00867">
    <property type="entry name" value="YceI"/>
    <property type="match status" value="1"/>
</dbReference>
<feature type="domain" description="Lipid/polyisoprenoid-binding YceI-like" evidence="2">
    <location>
        <begin position="27"/>
        <end position="188"/>
    </location>
</feature>
<protein>
    <recommendedName>
        <fullName evidence="2">Lipid/polyisoprenoid-binding YceI-like domain-containing protein</fullName>
    </recommendedName>
</protein>
<evidence type="ECO:0000256" key="1">
    <source>
        <dbReference type="SAM" id="SignalP"/>
    </source>
</evidence>
<sequence length="189" mass="20714">MKTIQSLTLILFAATMTATATNPIKEKINVKESSINWTGKKLTGSHNGTIQLKSGYLEMDGDKITGGEFIVDMSSIIVTDLKAGDGKEKLEGHLHSDDFFSTKDHPTATLTIKNAIKAEGGYNVAADMTIKNITKPITFFLAKEGNKAMANVKIDRTKYNVRYGSGSFFDSLGDNVIYDDFELDVNLTF</sequence>
<keyword evidence="4" id="KW-1185">Reference proteome</keyword>
<dbReference type="EMBL" id="BAAAFG010000016">
    <property type="protein sequence ID" value="GAA0873136.1"/>
    <property type="molecule type" value="Genomic_DNA"/>
</dbReference>
<proteinExistence type="predicted"/>
<dbReference type="PANTHER" id="PTHR34406:SF1">
    <property type="entry name" value="PROTEIN YCEI"/>
    <property type="match status" value="1"/>
</dbReference>
<name>A0ABN1MIV6_9FLAO</name>
<dbReference type="InterPro" id="IPR007372">
    <property type="entry name" value="Lipid/polyisoprenoid-bd_YceI"/>
</dbReference>
<feature type="chain" id="PRO_5047042132" description="Lipid/polyisoprenoid-binding YceI-like domain-containing protein" evidence="1">
    <location>
        <begin position="21"/>
        <end position="189"/>
    </location>
</feature>
<comment type="caution">
    <text evidence="3">The sequence shown here is derived from an EMBL/GenBank/DDBJ whole genome shotgun (WGS) entry which is preliminary data.</text>
</comment>
<evidence type="ECO:0000313" key="3">
    <source>
        <dbReference type="EMBL" id="GAA0873136.1"/>
    </source>
</evidence>
<dbReference type="SUPFAM" id="SSF101874">
    <property type="entry name" value="YceI-like"/>
    <property type="match status" value="1"/>
</dbReference>
<organism evidence="3 4">
    <name type="scientific">Gangjinia marincola</name>
    <dbReference type="NCBI Taxonomy" id="578463"/>
    <lineage>
        <taxon>Bacteria</taxon>
        <taxon>Pseudomonadati</taxon>
        <taxon>Bacteroidota</taxon>
        <taxon>Flavobacteriia</taxon>
        <taxon>Flavobacteriales</taxon>
        <taxon>Flavobacteriaceae</taxon>
        <taxon>Gangjinia</taxon>
    </lineage>
</organism>
<gene>
    <name evidence="3" type="ORF">GCM10009117_22830</name>
</gene>
<dbReference type="PANTHER" id="PTHR34406">
    <property type="entry name" value="PROTEIN YCEI"/>
    <property type="match status" value="1"/>
</dbReference>
<dbReference type="Proteomes" id="UP001500507">
    <property type="component" value="Unassembled WGS sequence"/>
</dbReference>
<dbReference type="Gene3D" id="2.40.128.110">
    <property type="entry name" value="Lipid/polyisoprenoid-binding, YceI-like"/>
    <property type="match status" value="1"/>
</dbReference>
<keyword evidence="1" id="KW-0732">Signal</keyword>
<reference evidence="3 4" key="1">
    <citation type="journal article" date="2019" name="Int. J. Syst. Evol. Microbiol.">
        <title>The Global Catalogue of Microorganisms (GCM) 10K type strain sequencing project: providing services to taxonomists for standard genome sequencing and annotation.</title>
        <authorList>
            <consortium name="The Broad Institute Genomics Platform"/>
            <consortium name="The Broad Institute Genome Sequencing Center for Infectious Disease"/>
            <person name="Wu L."/>
            <person name="Ma J."/>
        </authorList>
    </citation>
    <scope>NUCLEOTIDE SEQUENCE [LARGE SCALE GENOMIC DNA]</scope>
    <source>
        <strain evidence="3 4">JCM 16082</strain>
    </source>
</reference>
<dbReference type="RefSeq" id="WP_343767720.1">
    <property type="nucleotide sequence ID" value="NZ_BAAAFG010000016.1"/>
</dbReference>
<feature type="signal peptide" evidence="1">
    <location>
        <begin position="1"/>
        <end position="20"/>
    </location>
</feature>
<accession>A0ABN1MIV6</accession>